<sequence>MLHGLKRFFRDTRGNVIMIIGLALPVVFLAIGGAVDFSRVMQLKKELQDAADVASVGSVAVNSYAYKANTKGHSSFKTGENQALAIFNSNVKKHNDLNNIKVKAKIKKQSTNLVSEIGVTADYRPYLLGLMGMNTMPITIKSTSSSTFPPYIDFYLLLDNSPSMGVGATTKDIDTMVANTSDKCAFACHQMDKAGNDYYALAKKLKVTTRIDVVRQATQNLMTTAKNTQTLTDQYRMAIYHFGMAADQIDSKNPAPYEVSALTTNLSTSASNAAKIDLMTIPYQNYNSDRQTNFPSYLLGMNKVIPSSGDGSSSSKPQQVLFFVSDGANDGYDCAYSNGASCRRISPLDTPQCKAMKARGVKIAVLYTTYLPLPTNAFYNSHLAKYVSPTSQLAAKMQECATEGLYFEVGPNEGISEAMNALFAKVISTVRISS</sequence>
<dbReference type="AlphaFoldDB" id="F4QIW1"/>
<dbReference type="Pfam" id="PF13400">
    <property type="entry name" value="Tad"/>
    <property type="match status" value="1"/>
</dbReference>
<accession>F4QIW1</accession>
<dbReference type="InterPro" id="IPR036465">
    <property type="entry name" value="vWFA_dom_sf"/>
</dbReference>
<evidence type="ECO:0000313" key="3">
    <source>
        <dbReference type="EMBL" id="EGF93024.1"/>
    </source>
</evidence>
<feature type="transmembrane region" description="Helical" evidence="1">
    <location>
        <begin position="16"/>
        <end position="35"/>
    </location>
</feature>
<keyword evidence="4" id="KW-1185">Reference proteome</keyword>
<dbReference type="InterPro" id="IPR028087">
    <property type="entry name" value="Tad_N"/>
</dbReference>
<protein>
    <submittedName>
        <fullName evidence="3">von Willebrand factor type A</fullName>
    </submittedName>
</protein>
<evidence type="ECO:0000256" key="1">
    <source>
        <dbReference type="SAM" id="Phobius"/>
    </source>
</evidence>
<name>F4QIW1_9CAUL</name>
<dbReference type="RefSeq" id="WP_006272209.1">
    <property type="nucleotide sequence ID" value="NZ_GL883077.1"/>
</dbReference>
<organism evidence="3 4">
    <name type="scientific">Asticcacaulis biprosthecium C19</name>
    <dbReference type="NCBI Taxonomy" id="715226"/>
    <lineage>
        <taxon>Bacteria</taxon>
        <taxon>Pseudomonadati</taxon>
        <taxon>Pseudomonadota</taxon>
        <taxon>Alphaproteobacteria</taxon>
        <taxon>Caulobacterales</taxon>
        <taxon>Caulobacteraceae</taxon>
        <taxon>Asticcacaulis</taxon>
    </lineage>
</organism>
<dbReference type="STRING" id="715226.ABI_14630"/>
<proteinExistence type="predicted"/>
<evidence type="ECO:0000313" key="4">
    <source>
        <dbReference type="Proteomes" id="UP000006512"/>
    </source>
</evidence>
<dbReference type="EMBL" id="GL883077">
    <property type="protein sequence ID" value="EGF93024.1"/>
    <property type="molecule type" value="Genomic_DNA"/>
</dbReference>
<dbReference type="Gene3D" id="3.40.50.410">
    <property type="entry name" value="von Willebrand factor, type A domain"/>
    <property type="match status" value="1"/>
</dbReference>
<dbReference type="eggNOG" id="COG4961">
    <property type="taxonomic scope" value="Bacteria"/>
</dbReference>
<keyword evidence="1" id="KW-0472">Membrane</keyword>
<reference evidence="4" key="1">
    <citation type="submission" date="2011-03" db="EMBL/GenBank/DDBJ databases">
        <title>Draft genome sequence of Brevundimonas diminuta.</title>
        <authorList>
            <person name="Brown P.J.B."/>
            <person name="Buechlein A."/>
            <person name="Hemmerich C."/>
            <person name="Brun Y.V."/>
        </authorList>
    </citation>
    <scope>NUCLEOTIDE SEQUENCE [LARGE SCALE GENOMIC DNA]</scope>
    <source>
        <strain evidence="4">C19</strain>
    </source>
</reference>
<feature type="domain" description="Putative Flp pilus-assembly TadG-like N-terminal" evidence="2">
    <location>
        <begin position="14"/>
        <end position="56"/>
    </location>
</feature>
<keyword evidence="1" id="KW-0812">Transmembrane</keyword>
<gene>
    <name evidence="3" type="ORF">ABI_14630</name>
</gene>
<dbReference type="HOGENOM" id="CLU_044579_0_0_5"/>
<evidence type="ECO:0000259" key="2">
    <source>
        <dbReference type="Pfam" id="PF13400"/>
    </source>
</evidence>
<dbReference type="Proteomes" id="UP000006512">
    <property type="component" value="Unassembled WGS sequence"/>
</dbReference>
<keyword evidence="1" id="KW-1133">Transmembrane helix</keyword>